<gene>
    <name evidence="5" type="primary">zapD</name>
    <name evidence="6" type="ORF">AM402_07520</name>
    <name evidence="7" type="ORF">NCTC10975_05395</name>
    <name evidence="8" type="ORF">NCTC11938_03776</name>
</gene>
<dbReference type="Proteomes" id="UP000251485">
    <property type="component" value="Unassembled WGS sequence"/>
</dbReference>
<dbReference type="InterPro" id="IPR027462">
    <property type="entry name" value="ZapD_C"/>
</dbReference>
<evidence type="ECO:0000256" key="1">
    <source>
        <dbReference type="ARBA" id="ARBA00022490"/>
    </source>
</evidence>
<dbReference type="RefSeq" id="WP_004244089.1">
    <property type="nucleotide sequence ID" value="NZ_ABFDCH020000004.1"/>
</dbReference>
<evidence type="ECO:0000313" key="7">
    <source>
        <dbReference type="EMBL" id="SPZ04662.1"/>
    </source>
</evidence>
<sequence>MSEETSTIIFEHPLNEKMRSWLRIENSLIQLNSFQSINSLSSALSFFRAVSEFIEVLDRGEIRAELLKELEKRQKKLQQWLSFPNVDKEIVSHIINELSESACALSKAPRIGQHLKQDKIISLVKQRLSIPGGCCSFDVPTLHLWLNLPQTVRTEKLTCWQEGLYPLQNALNALLTLIRQSDTFKPVLSHNGFYQDSTEEGELLRIKLLASQQIYPQVSGHKNRYAIRFLPLDSEHGTIPSELPFEISCC</sequence>
<evidence type="ECO:0000256" key="2">
    <source>
        <dbReference type="ARBA" id="ARBA00022618"/>
    </source>
</evidence>
<dbReference type="GO" id="GO:0000917">
    <property type="term" value="P:division septum assembly"/>
    <property type="evidence" value="ECO:0007669"/>
    <property type="project" value="UniProtKB-KW"/>
</dbReference>
<accession>A0A1Z1SSQ3</accession>
<dbReference type="Gene3D" id="1.10.3900.10">
    <property type="entry name" value="YacF-like"/>
    <property type="match status" value="1"/>
</dbReference>
<evidence type="ECO:0000256" key="5">
    <source>
        <dbReference type="HAMAP-Rule" id="MF_01092"/>
    </source>
</evidence>
<dbReference type="GO" id="GO:0043093">
    <property type="term" value="P:FtsZ-dependent cytokinesis"/>
    <property type="evidence" value="ECO:0007669"/>
    <property type="project" value="UniProtKB-UniRule"/>
</dbReference>
<dbReference type="KEGG" id="pvl:AOB99_12100"/>
<dbReference type="GO" id="GO:0005737">
    <property type="term" value="C:cytoplasm"/>
    <property type="evidence" value="ECO:0007669"/>
    <property type="project" value="UniProtKB-SubCell"/>
</dbReference>
<keyword evidence="2 5" id="KW-0132">Cell division</keyword>
<dbReference type="GeneID" id="6800699"/>
<reference evidence="10 11" key="2">
    <citation type="submission" date="2018-06" db="EMBL/GenBank/DDBJ databases">
        <authorList>
            <consortium name="Pathogen Informatics"/>
            <person name="Doyle S."/>
        </authorList>
    </citation>
    <scope>NUCLEOTIDE SEQUENCE [LARGE SCALE GENOMIC DNA]</scope>
    <source>
        <strain evidence="7 10">NCTC10975</strain>
        <strain evidence="8 11">NCTC11938</strain>
    </source>
</reference>
<dbReference type="SUPFAM" id="SSF160950">
    <property type="entry name" value="YacF-like"/>
    <property type="match status" value="1"/>
</dbReference>
<dbReference type="Proteomes" id="UP000195540">
    <property type="component" value="Chromosome"/>
</dbReference>
<dbReference type="PANTHER" id="PTHR39455:SF1">
    <property type="entry name" value="CELL DIVISION PROTEIN ZAPD"/>
    <property type="match status" value="1"/>
</dbReference>
<evidence type="ECO:0000313" key="6">
    <source>
        <dbReference type="EMBL" id="ARX34008.1"/>
    </source>
</evidence>
<proteinExistence type="inferred from homology"/>
<name>A0A1Z1SSQ3_PROMI</name>
<dbReference type="SMR" id="A0A1Z1SSQ3"/>
<dbReference type="STRING" id="584.AOUC001_04510"/>
<dbReference type="Pfam" id="PF07072">
    <property type="entry name" value="ZapD"/>
    <property type="match status" value="1"/>
</dbReference>
<dbReference type="InterPro" id="IPR036268">
    <property type="entry name" value="ZapD_sf"/>
</dbReference>
<dbReference type="GO" id="GO:0032153">
    <property type="term" value="C:cell division site"/>
    <property type="evidence" value="ECO:0007669"/>
    <property type="project" value="TreeGrafter"/>
</dbReference>
<comment type="similarity">
    <text evidence="5">Belongs to the ZapD family.</text>
</comment>
<keyword evidence="1 5" id="KW-0963">Cytoplasm</keyword>
<dbReference type="EMBL" id="UAUE01000047">
    <property type="protein sequence ID" value="SPZ04662.1"/>
    <property type="molecule type" value="Genomic_DNA"/>
</dbReference>
<keyword evidence="4 5" id="KW-0131">Cell cycle</keyword>
<evidence type="ECO:0000313" key="9">
    <source>
        <dbReference type="Proteomes" id="UP000195540"/>
    </source>
</evidence>
<dbReference type="AlphaFoldDB" id="A0A1Z1SSQ3"/>
<dbReference type="Gene3D" id="2.60.440.10">
    <property type="entry name" value="YacF-like domains"/>
    <property type="match status" value="1"/>
</dbReference>
<keyword evidence="3 5" id="KW-0717">Septation</keyword>
<dbReference type="PANTHER" id="PTHR39455">
    <property type="entry name" value="CELL DIVISION PROTEIN ZAPD"/>
    <property type="match status" value="1"/>
</dbReference>
<dbReference type="NCBIfam" id="NF003653">
    <property type="entry name" value="PRK05287.1-1"/>
    <property type="match status" value="1"/>
</dbReference>
<dbReference type="InterPro" id="IPR009777">
    <property type="entry name" value="ZapD"/>
</dbReference>
<evidence type="ECO:0000256" key="3">
    <source>
        <dbReference type="ARBA" id="ARBA00023210"/>
    </source>
</evidence>
<evidence type="ECO:0000313" key="11">
    <source>
        <dbReference type="Proteomes" id="UP000254191"/>
    </source>
</evidence>
<dbReference type="OMA" id="LPAYYAW"/>
<evidence type="ECO:0000256" key="4">
    <source>
        <dbReference type="ARBA" id="ARBA00023306"/>
    </source>
</evidence>
<comment type="subcellular location">
    <subcellularLocation>
        <location evidence="5">Cytoplasm</location>
    </subcellularLocation>
    <text evidence="5">Localizes to mid-cell in an FtsZ-dependent manner.</text>
</comment>
<protein>
    <recommendedName>
        <fullName evidence="5">Cell division protein ZapD</fullName>
    </recommendedName>
    <alternativeName>
        <fullName evidence="5">Z ring-associated protein D</fullName>
    </alternativeName>
</protein>
<evidence type="ECO:0000313" key="8">
    <source>
        <dbReference type="EMBL" id="SUC39489.1"/>
    </source>
</evidence>
<evidence type="ECO:0000313" key="10">
    <source>
        <dbReference type="Proteomes" id="UP000251485"/>
    </source>
</evidence>
<dbReference type="Proteomes" id="UP000254191">
    <property type="component" value="Unassembled WGS sequence"/>
</dbReference>
<dbReference type="HAMAP" id="MF_01092">
    <property type="entry name" value="ZapD"/>
    <property type="match status" value="1"/>
</dbReference>
<comment type="function">
    <text evidence="5">Cell division factor that enhances FtsZ-ring assembly. Directly interacts with FtsZ and promotes bundling of FtsZ protofilaments, with a reduction in FtsZ GTPase activity.</text>
</comment>
<comment type="subunit">
    <text evidence="5">Interacts with FtsZ.</text>
</comment>
<reference evidence="6 9" key="1">
    <citation type="submission" date="2017-05" db="EMBL/GenBank/DDBJ databases">
        <title>Whole genome sequencing of Proteus mirabilis AR_0155.</title>
        <authorList>
            <person name="Conlan S."/>
            <person name="Thomas P.J."/>
            <person name="Mullikin J."/>
            <person name="Frank K.M."/>
            <person name="Segre J.A."/>
        </authorList>
    </citation>
    <scope>NUCLEOTIDE SEQUENCE [LARGE SCALE GENOMIC DNA]</scope>
    <source>
        <strain evidence="6 9">AR_0155</strain>
    </source>
</reference>
<dbReference type="EMBL" id="CP021694">
    <property type="protein sequence ID" value="ARX34008.1"/>
    <property type="molecule type" value="Genomic_DNA"/>
</dbReference>
<dbReference type="EMBL" id="UGTS01000006">
    <property type="protein sequence ID" value="SUC39489.1"/>
    <property type="molecule type" value="Genomic_DNA"/>
</dbReference>
<organism evidence="7 10">
    <name type="scientific">Proteus mirabilis</name>
    <dbReference type="NCBI Taxonomy" id="584"/>
    <lineage>
        <taxon>Bacteria</taxon>
        <taxon>Pseudomonadati</taxon>
        <taxon>Pseudomonadota</taxon>
        <taxon>Gammaproteobacteria</taxon>
        <taxon>Enterobacterales</taxon>
        <taxon>Morganellaceae</taxon>
        <taxon>Proteus</taxon>
    </lineage>
</organism>